<accession>A0A4U3KVB0</accession>
<evidence type="ECO:0000259" key="2">
    <source>
        <dbReference type="Pfam" id="PF06439"/>
    </source>
</evidence>
<evidence type="ECO:0000313" key="4">
    <source>
        <dbReference type="Proteomes" id="UP000305848"/>
    </source>
</evidence>
<organism evidence="3 4">
    <name type="scientific">Ilyomonas limi</name>
    <dbReference type="NCBI Taxonomy" id="2575867"/>
    <lineage>
        <taxon>Bacteria</taxon>
        <taxon>Pseudomonadati</taxon>
        <taxon>Bacteroidota</taxon>
        <taxon>Chitinophagia</taxon>
        <taxon>Chitinophagales</taxon>
        <taxon>Chitinophagaceae</taxon>
        <taxon>Ilyomonas</taxon>
    </lineage>
</organism>
<comment type="caution">
    <text evidence="3">The sequence shown here is derived from an EMBL/GenBank/DDBJ whole genome shotgun (WGS) entry which is preliminary data.</text>
</comment>
<dbReference type="Proteomes" id="UP000305848">
    <property type="component" value="Unassembled WGS sequence"/>
</dbReference>
<dbReference type="PROSITE" id="PS51257">
    <property type="entry name" value="PROKAR_LIPOPROTEIN"/>
    <property type="match status" value="1"/>
</dbReference>
<dbReference type="Pfam" id="PF06439">
    <property type="entry name" value="3keto-disac_hyd"/>
    <property type="match status" value="1"/>
</dbReference>
<proteinExistence type="predicted"/>
<dbReference type="OrthoDB" id="659240at2"/>
<sequence length="249" mass="27547">MKQLLFAAAAMLAFAACNSANDQNNATDSTAMNGDSTTANAPISDTAWAPLFDGKTLNGWHSYGKTTSGSDWGIDSNAIHLKPAGQGGGGDLISNDQYGDFDLKLQWKISKSGNSGILFYVQEDTAKYKETYFTGPEMQVLDNNGHPDAKIVKHRAGDLYDLITSKPETVKPAGEWNDVEIRSVDSTITFWLNGTEVLTTKLWDDNWKKMVANSKFKQWPDFGTFTNGHIALQDHGNEVWFRNIEIKRL</sequence>
<dbReference type="EMBL" id="SZQL01000015">
    <property type="protein sequence ID" value="TKK66408.1"/>
    <property type="molecule type" value="Genomic_DNA"/>
</dbReference>
<dbReference type="GO" id="GO:0016787">
    <property type="term" value="F:hydrolase activity"/>
    <property type="evidence" value="ECO:0007669"/>
    <property type="project" value="InterPro"/>
</dbReference>
<keyword evidence="1" id="KW-0732">Signal</keyword>
<name>A0A4U3KVB0_9BACT</name>
<evidence type="ECO:0000313" key="3">
    <source>
        <dbReference type="EMBL" id="TKK66408.1"/>
    </source>
</evidence>
<feature type="signal peptide" evidence="1">
    <location>
        <begin position="1"/>
        <end position="22"/>
    </location>
</feature>
<dbReference type="RefSeq" id="WP_137263141.1">
    <property type="nucleotide sequence ID" value="NZ_SZQL01000015.1"/>
</dbReference>
<feature type="domain" description="3-keto-alpha-glucoside-1,2-lyase/3-keto-2-hydroxy-glucal hydratase" evidence="2">
    <location>
        <begin position="48"/>
        <end position="247"/>
    </location>
</feature>
<feature type="chain" id="PRO_5020960129" evidence="1">
    <location>
        <begin position="23"/>
        <end position="249"/>
    </location>
</feature>
<evidence type="ECO:0000256" key="1">
    <source>
        <dbReference type="SAM" id="SignalP"/>
    </source>
</evidence>
<keyword evidence="4" id="KW-1185">Reference proteome</keyword>
<reference evidence="3 4" key="1">
    <citation type="submission" date="2019-05" db="EMBL/GenBank/DDBJ databases">
        <title>Panacibacter sp. strain 17mud1-8 Genome sequencing and assembly.</title>
        <authorList>
            <person name="Chhetri G."/>
        </authorList>
    </citation>
    <scope>NUCLEOTIDE SEQUENCE [LARGE SCALE GENOMIC DNA]</scope>
    <source>
        <strain evidence="3 4">17mud1-8</strain>
    </source>
</reference>
<dbReference type="Gene3D" id="2.60.120.560">
    <property type="entry name" value="Exo-inulinase, domain 1"/>
    <property type="match status" value="1"/>
</dbReference>
<protein>
    <submittedName>
        <fullName evidence="3">DUF1080 domain-containing protein</fullName>
    </submittedName>
</protein>
<dbReference type="InterPro" id="IPR010496">
    <property type="entry name" value="AL/BT2_dom"/>
</dbReference>
<gene>
    <name evidence="3" type="ORF">FC093_17705</name>
</gene>
<dbReference type="AlphaFoldDB" id="A0A4U3KVB0"/>